<feature type="compositionally biased region" description="Basic and acidic residues" evidence="1">
    <location>
        <begin position="7"/>
        <end position="29"/>
    </location>
</feature>
<dbReference type="RefSeq" id="XP_043060001.1">
    <property type="nucleotide sequence ID" value="XM_043203368.1"/>
</dbReference>
<evidence type="ECO:0000313" key="3">
    <source>
        <dbReference type="Proteomes" id="UP001196530"/>
    </source>
</evidence>
<sequence>MLAQPARDLRHGARDGHDANHAHQIRPGEPRVAGVGERVPQGGRDRGQKAEHRERDSERGDERELSFELLFVAEGQDDRLVLVDGVVHENLLRPVGQHRGDVHLVHRDNRGGGPDSVNVRGHGANWSRGPIGVYIYTAYQKEFNCAYRQRAVLKRLIGGHALAATEQTLQKRYVEIGPQSTSEARKRFLLALQPRSGVQ</sequence>
<name>A0AAN6DH40_PICAN</name>
<comment type="caution">
    <text evidence="2">The sequence shown here is derived from an EMBL/GenBank/DDBJ whole genome shotgun (WGS) entry which is preliminary data.</text>
</comment>
<organism evidence="2 3">
    <name type="scientific">Pichia angusta</name>
    <name type="common">Yeast</name>
    <name type="synonym">Hansenula polymorpha</name>
    <dbReference type="NCBI Taxonomy" id="870730"/>
    <lineage>
        <taxon>Eukaryota</taxon>
        <taxon>Fungi</taxon>
        <taxon>Dikarya</taxon>
        <taxon>Ascomycota</taxon>
        <taxon>Saccharomycotina</taxon>
        <taxon>Pichiomycetes</taxon>
        <taxon>Pichiales</taxon>
        <taxon>Pichiaceae</taxon>
        <taxon>Ogataea</taxon>
    </lineage>
</organism>
<evidence type="ECO:0000256" key="1">
    <source>
        <dbReference type="SAM" id="MobiDB-lite"/>
    </source>
</evidence>
<proteinExistence type="predicted"/>
<dbReference type="EMBL" id="JAHLUX010000005">
    <property type="protein sequence ID" value="KAG7818979.1"/>
    <property type="molecule type" value="Genomic_DNA"/>
</dbReference>
<accession>A0AAN6DH40</accession>
<reference evidence="2" key="1">
    <citation type="journal article" date="2021" name="G3 (Bethesda)">
        <title>Genomic diversity, chromosomal rearrangements, and interspecies hybridization in the ogataea polymorpha species complex.</title>
        <authorList>
            <person name="Hanson S.J."/>
            <person name="Cinneide E.O."/>
            <person name="Salzberg L.I."/>
            <person name="Wolfe K.H."/>
            <person name="McGowan J."/>
            <person name="Fitzpatrick D.A."/>
            <person name="Matlin K."/>
        </authorList>
    </citation>
    <scope>NUCLEOTIDE SEQUENCE</scope>
    <source>
        <strain evidence="2">61-244</strain>
    </source>
</reference>
<dbReference type="AlphaFoldDB" id="A0AAN6DH40"/>
<gene>
    <name evidence="2" type="ORF">KL928_002847</name>
</gene>
<dbReference type="Proteomes" id="UP001196530">
    <property type="component" value="Unassembled WGS sequence"/>
</dbReference>
<feature type="region of interest" description="Disordered" evidence="1">
    <location>
        <begin position="1"/>
        <end position="60"/>
    </location>
</feature>
<evidence type="ECO:0000313" key="2">
    <source>
        <dbReference type="EMBL" id="KAG7818979.1"/>
    </source>
</evidence>
<feature type="compositionally biased region" description="Basic and acidic residues" evidence="1">
    <location>
        <begin position="43"/>
        <end position="60"/>
    </location>
</feature>
<dbReference type="GeneID" id="66126898"/>
<protein>
    <submittedName>
        <fullName evidence="2">Uncharacterized protein</fullName>
    </submittedName>
</protein>